<dbReference type="PANTHER" id="PTHR44119:SF4">
    <property type="entry name" value="AEROBIC COBALTOCHELATASE SUBUNIT COBN"/>
    <property type="match status" value="1"/>
</dbReference>
<sequence>MQTRYPMPAFLVIRCLLCGILLAAVGGTATASDAQRPLVIAYTTEFVLSGKLDLLSQVADEADIDFLYRRVEHLDAQTLADDQARAHFILVDTPRGIDAMHARNALAPLLQDDAAPPLLQSIGREHRAQGLSPTDAERLGAYYRYGGRTNFQRFFNYLNVGLFGREGTVEPPLPLPAAGVYHPAHPERVVSDIADYLNWTRRGKHDERPVVAGLIHENSIGDEQTAVLDKIVERAEAHGLIPLLFYYPSGDETPLIDYLHDGEKSRIDVLFNTRHLHDADGLRAQFERLDVPVIQTLGFRDGSPAEWQTEASGIPSRMVPGFLVTPEYMGLIDPQVIGAVDNGHSMPLTEQIDALLGKARNLANLRRTPRADRQVALFYYNYPSGESNLSASHLNVPRSLAHVSAELAAAGYNLQPLAEAAFIEHGTAMLRPYYYPEEAPALLDDGRAGLLPLTHYRAWLNELPEQRRQALLEHWGEPESHAFVIERDGEHYFIIPRHRSGKLTWLPQPPRRGANIHNDAAPPDHIYLATYLYVREVLGVDAIIHFGTHGSQEWLPGKDRGLAADDWPNLLIADIPVIYPYIVDNIGEALQTKRRGRATTISHQTPPFAPAGLYGDLVELHELIHHYEMLDQGPVRERTREAIVETVLNDTLYKDLGWRNRDIRDHFEHFLHDLHDYLHELARAAQPLALHTFGRSADERHILSTVMQMLGDAYYAQIEGVDIDELFVDNFDAVQNSKPYRLLASHLLEQSPAPTHLSDTMEVAERYFRHLRDNSEIEALLAALDGRYIPTSYGGDPIRNPDSLPTGRNLYGFDPAKLPTPQAYAAGGEALQGLLSSHRQKHGEYPQSLAFSLWSSEAMRHFGVLEAQVLHALGLKPVWDRGGRLERLHIIPADELERPRIDVVVSLTGTYRDQFDPFLHLLAEAIAELARLDEADNAVFQHAQRIRQQLLDNGLTSSEAEHLAAARLFGNPLGRYGTGLPEQVMASDRWQNDSELAAAYLERMQYAYATGDGNWGRRIDGVNLYAEQLKRIDGAVLARSSNLHGLLSTDHPFEFLGGIALATRTLTGASPELYIADLRDPNRQHLTTADRFLAAELRSRYLHPGWIGAMQGEGYAGTLSLLNTVNNVWGWQVMEPGTVRADQWQALHDTYVQDALDLGLSEWFEAHNPHAHGQIIERLLEAVRTHYWDASETTQRELVERYLELVEQHQVGSLNAAFRDYVDELAIGFGLSGAPATGIEAVTGPVLEPVVEHAYPPTAHSAWLYALLLLLIVAAGAFYQRYRQNRL</sequence>
<feature type="transmembrane region" description="Helical" evidence="1">
    <location>
        <begin position="1262"/>
        <end position="1279"/>
    </location>
</feature>
<name>A0A3E0WI90_9GAMM</name>
<gene>
    <name evidence="4" type="ORF">CAL65_21350</name>
</gene>
<feature type="signal peptide" evidence="2">
    <location>
        <begin position="1"/>
        <end position="23"/>
    </location>
</feature>
<evidence type="ECO:0000256" key="1">
    <source>
        <dbReference type="SAM" id="Phobius"/>
    </source>
</evidence>
<evidence type="ECO:0000313" key="4">
    <source>
        <dbReference type="EMBL" id="RFA31847.1"/>
    </source>
</evidence>
<accession>A0A3E0WI90</accession>
<keyword evidence="1" id="KW-0812">Transmembrane</keyword>
<evidence type="ECO:0000259" key="3">
    <source>
        <dbReference type="Pfam" id="PF02514"/>
    </source>
</evidence>
<dbReference type="EMBL" id="NFZW01000039">
    <property type="protein sequence ID" value="RFA31847.1"/>
    <property type="molecule type" value="Genomic_DNA"/>
</dbReference>
<keyword evidence="5" id="KW-1185">Reference proteome</keyword>
<feature type="domain" description="CobN/magnesium chelatase" evidence="3">
    <location>
        <begin position="141"/>
        <end position="1194"/>
    </location>
</feature>
<dbReference type="InterPro" id="IPR003672">
    <property type="entry name" value="CobN/Mg_chltase"/>
</dbReference>
<dbReference type="Pfam" id="PF02514">
    <property type="entry name" value="CobN-Mg_chel"/>
    <property type="match status" value="1"/>
</dbReference>
<dbReference type="Proteomes" id="UP000256763">
    <property type="component" value="Unassembled WGS sequence"/>
</dbReference>
<evidence type="ECO:0000313" key="5">
    <source>
        <dbReference type="Proteomes" id="UP000256763"/>
    </source>
</evidence>
<dbReference type="NCBIfam" id="NF004644">
    <property type="entry name" value="PRK05989.2-2"/>
    <property type="match status" value="1"/>
</dbReference>
<protein>
    <submittedName>
        <fullName evidence="4">Cobaltochelatase subunit CobN</fullName>
    </submittedName>
</protein>
<keyword evidence="2" id="KW-0732">Signal</keyword>
<reference evidence="5" key="1">
    <citation type="submission" date="2017-05" db="EMBL/GenBank/DDBJ databases">
        <authorList>
            <person name="Sharma S."/>
            <person name="Sidhu C."/>
            <person name="Pinnaka A.K."/>
        </authorList>
    </citation>
    <scope>NUCLEOTIDE SEQUENCE [LARGE SCALE GENOMIC DNA]</scope>
    <source>
        <strain evidence="5">AK93</strain>
    </source>
</reference>
<evidence type="ECO:0000256" key="2">
    <source>
        <dbReference type="SAM" id="SignalP"/>
    </source>
</evidence>
<comment type="caution">
    <text evidence="4">The sequence shown here is derived from an EMBL/GenBank/DDBJ whole genome shotgun (WGS) entry which is preliminary data.</text>
</comment>
<keyword evidence="1" id="KW-1133">Transmembrane helix</keyword>
<proteinExistence type="predicted"/>
<feature type="chain" id="PRO_5017686731" evidence="2">
    <location>
        <begin position="24"/>
        <end position="1287"/>
    </location>
</feature>
<organism evidence="4 5">
    <name type="scientific">Alkalilimnicola ehrlichii</name>
    <dbReference type="NCBI Taxonomy" id="351052"/>
    <lineage>
        <taxon>Bacteria</taxon>
        <taxon>Pseudomonadati</taxon>
        <taxon>Pseudomonadota</taxon>
        <taxon>Gammaproteobacteria</taxon>
        <taxon>Chromatiales</taxon>
        <taxon>Ectothiorhodospiraceae</taxon>
        <taxon>Alkalilimnicola</taxon>
    </lineage>
</organism>
<dbReference type="PANTHER" id="PTHR44119">
    <property type="entry name" value="MAGNESIUM-CHELATASE SUBUNIT CHLH, CHLOROPLASTIC"/>
    <property type="match status" value="1"/>
</dbReference>
<dbReference type="OrthoDB" id="9757976at2"/>
<dbReference type="CDD" id="cd10150">
    <property type="entry name" value="CobN_like"/>
    <property type="match status" value="1"/>
</dbReference>
<keyword evidence="1" id="KW-0472">Membrane</keyword>